<accession>A0A1V0UU25</accession>
<sequence length="136" mass="16170">MKLTVFYDGQFWIGVIEWEEGARFKAGRYIFGAEPKDEEVLEFVNQHMMKLVEQITASIPIEQRVECKVNPKRMIRETKKETSTRNVSSKAQQAMKEELELRKKQRIVESKERREEINAYKREVARQKAKAKHRGR</sequence>
<evidence type="ECO:0000256" key="1">
    <source>
        <dbReference type="SAM" id="MobiDB-lite"/>
    </source>
</evidence>
<dbReference type="EMBL" id="CP020557">
    <property type="protein sequence ID" value="ARF68749.1"/>
    <property type="molecule type" value="Genomic_DNA"/>
</dbReference>
<evidence type="ECO:0000313" key="2">
    <source>
        <dbReference type="EMBL" id="ARF68749.1"/>
    </source>
</evidence>
<dbReference type="InterPro" id="IPR016787">
    <property type="entry name" value="UCP021328"/>
</dbReference>
<reference evidence="2 3" key="1">
    <citation type="submission" date="2017-03" db="EMBL/GenBank/DDBJ databases">
        <title>Paenibacillus larvae genome sequencing.</title>
        <authorList>
            <person name="Dingman D.W."/>
        </authorList>
    </citation>
    <scope>NUCLEOTIDE SEQUENCE [LARGE SCALE GENOMIC DNA]</scope>
    <source>
        <strain evidence="2 3">SAG 10367</strain>
    </source>
</reference>
<protein>
    <recommendedName>
        <fullName evidence="4">DUF2992 domain-containing protein</fullName>
    </recommendedName>
</protein>
<name>A0A1V0UU25_9BACL</name>
<dbReference type="AlphaFoldDB" id="A0A1V0UU25"/>
<organism evidence="2 3">
    <name type="scientific">Paenibacillus larvae subsp. pulvifaciens</name>
    <dbReference type="NCBI Taxonomy" id="1477"/>
    <lineage>
        <taxon>Bacteria</taxon>
        <taxon>Bacillati</taxon>
        <taxon>Bacillota</taxon>
        <taxon>Bacilli</taxon>
        <taxon>Bacillales</taxon>
        <taxon>Paenibacillaceae</taxon>
        <taxon>Paenibacillus</taxon>
    </lineage>
</organism>
<dbReference type="Pfam" id="PF11208">
    <property type="entry name" value="DUF2992"/>
    <property type="match status" value="1"/>
</dbReference>
<gene>
    <name evidence="2" type="ORF">B7C51_14530</name>
</gene>
<proteinExistence type="predicted"/>
<dbReference type="Proteomes" id="UP000192727">
    <property type="component" value="Chromosome"/>
</dbReference>
<evidence type="ECO:0000313" key="3">
    <source>
        <dbReference type="Proteomes" id="UP000192727"/>
    </source>
</evidence>
<feature type="region of interest" description="Disordered" evidence="1">
    <location>
        <begin position="76"/>
        <end position="97"/>
    </location>
</feature>
<dbReference type="PIRSF" id="PIRSF021328">
    <property type="entry name" value="UCP021328"/>
    <property type="match status" value="1"/>
</dbReference>
<evidence type="ECO:0008006" key="4">
    <source>
        <dbReference type="Google" id="ProtNLM"/>
    </source>
</evidence>